<dbReference type="PANTHER" id="PTHR30349">
    <property type="entry name" value="PHAGE INTEGRASE-RELATED"/>
    <property type="match status" value="1"/>
</dbReference>
<reference evidence="7 8" key="1">
    <citation type="submission" date="2018-12" db="EMBL/GenBank/DDBJ databases">
        <authorList>
            <consortium name="Pathogen Informatics"/>
        </authorList>
    </citation>
    <scope>NUCLEOTIDE SEQUENCE [LARGE SCALE GENOMIC DNA]</scope>
    <source>
        <strain evidence="7 8">NCTC9419</strain>
    </source>
</reference>
<dbReference type="InterPro" id="IPR050090">
    <property type="entry name" value="Tyrosine_recombinase_XerCD"/>
</dbReference>
<evidence type="ECO:0000256" key="3">
    <source>
        <dbReference type="ARBA" id="ARBA00023125"/>
    </source>
</evidence>
<sequence length="546" mass="62280">MANKLSHTIQRGRTFYTNFRLNDSNKFVRLSLNTDSLKQARVIMARLAPYIPLVQSGSMTVEAFKLRVKGLRDLTRHDLDTFLLRHLEGDISEAESIPQIAKAMRDIPTVSQEEEIIAIESEIESRQKRLFDGDIFSEQLIKESLQAQGFDVSAMEHEISLAGTDYDMRQLLLKQAYKAFYTGDIVGYRGLLTEIKKPLKQGSSKLKSDIPKPPKLSAADSNDDSDFPTITEAWNLYRKEKGLKWRAPVERENQKAIDLLLHIVGDVPVNQVTKQNIRDALQIVENLPRRTIAPYINMTLEECIAADIPEEDLISSENAKKYLKIWRSLFNVYLVDKKDILEKSPTDGITFTVKQNRGGSYSQKEIERIKSLLLAFPDGDWRRDYFLTLIYTGARRGEIANIRKEHIRRDDETGRYYIFVEGGKTEHAQRQIPISKHIEGILRLRADKTPAGAAIFGDLPTHETILKMWLEIMKQADAPSYDEFGLKRRIHSLRHTFISTAIAATGNTTLVQFVVGHSRTQSLGITARYTHRPPLKELLCVVDCLP</sequence>
<proteinExistence type="inferred from homology"/>
<feature type="domain" description="Tyr recombinase" evidence="6">
    <location>
        <begin position="354"/>
        <end position="543"/>
    </location>
</feature>
<evidence type="ECO:0000256" key="4">
    <source>
        <dbReference type="ARBA" id="ARBA00023172"/>
    </source>
</evidence>
<accession>A0A3S4I508</accession>
<evidence type="ECO:0000313" key="8">
    <source>
        <dbReference type="Proteomes" id="UP000271603"/>
    </source>
</evidence>
<keyword evidence="3" id="KW-0238">DNA-binding</keyword>
<dbReference type="SUPFAM" id="SSF56349">
    <property type="entry name" value="DNA breaking-rejoining enzymes"/>
    <property type="match status" value="1"/>
</dbReference>
<keyword evidence="2" id="KW-0229">DNA integration</keyword>
<dbReference type="GO" id="GO:0006310">
    <property type="term" value="P:DNA recombination"/>
    <property type="evidence" value="ECO:0007669"/>
    <property type="project" value="UniProtKB-KW"/>
</dbReference>
<dbReference type="Gene3D" id="1.10.443.10">
    <property type="entry name" value="Intergrase catalytic core"/>
    <property type="match status" value="1"/>
</dbReference>
<evidence type="ECO:0000259" key="6">
    <source>
        <dbReference type="PROSITE" id="PS51898"/>
    </source>
</evidence>
<dbReference type="GO" id="GO:0003677">
    <property type="term" value="F:DNA binding"/>
    <property type="evidence" value="ECO:0007669"/>
    <property type="project" value="UniProtKB-KW"/>
</dbReference>
<protein>
    <submittedName>
        <fullName evidence="7">Site-specific recombinase XerD</fullName>
    </submittedName>
</protein>
<dbReference type="PANTHER" id="PTHR30349:SF41">
    <property type="entry name" value="INTEGRASE_RECOMBINASE PROTEIN MJ0367-RELATED"/>
    <property type="match status" value="1"/>
</dbReference>
<evidence type="ECO:0000313" key="7">
    <source>
        <dbReference type="EMBL" id="VEA73363.1"/>
    </source>
</evidence>
<organism evidence="7 8">
    <name type="scientific">Serratia rubidaea</name>
    <name type="common">Serratia marinorubra</name>
    <dbReference type="NCBI Taxonomy" id="61652"/>
    <lineage>
        <taxon>Bacteria</taxon>
        <taxon>Pseudomonadati</taxon>
        <taxon>Pseudomonadota</taxon>
        <taxon>Gammaproteobacteria</taxon>
        <taxon>Enterobacterales</taxon>
        <taxon>Yersiniaceae</taxon>
        <taxon>Serratia</taxon>
    </lineage>
</organism>
<dbReference type="Pfam" id="PF00589">
    <property type="entry name" value="Phage_integrase"/>
    <property type="match status" value="1"/>
</dbReference>
<keyword evidence="4" id="KW-0233">DNA recombination</keyword>
<dbReference type="InterPro" id="IPR011010">
    <property type="entry name" value="DNA_brk_join_enz"/>
</dbReference>
<dbReference type="InterPro" id="IPR002104">
    <property type="entry name" value="Integrase_catalytic"/>
</dbReference>
<evidence type="ECO:0000256" key="5">
    <source>
        <dbReference type="SAM" id="MobiDB-lite"/>
    </source>
</evidence>
<dbReference type="InterPro" id="IPR013762">
    <property type="entry name" value="Integrase-like_cat_sf"/>
</dbReference>
<feature type="region of interest" description="Disordered" evidence="5">
    <location>
        <begin position="203"/>
        <end position="224"/>
    </location>
</feature>
<evidence type="ECO:0000256" key="1">
    <source>
        <dbReference type="ARBA" id="ARBA00008857"/>
    </source>
</evidence>
<dbReference type="GO" id="GO:0015074">
    <property type="term" value="P:DNA integration"/>
    <property type="evidence" value="ECO:0007669"/>
    <property type="project" value="UniProtKB-KW"/>
</dbReference>
<name>A0A3S4I508_SERRU</name>
<dbReference type="AlphaFoldDB" id="A0A3S4I508"/>
<comment type="similarity">
    <text evidence="1">Belongs to the 'phage' integrase family.</text>
</comment>
<dbReference type="EMBL" id="LR134155">
    <property type="protein sequence ID" value="VEA73363.1"/>
    <property type="molecule type" value="Genomic_DNA"/>
</dbReference>
<evidence type="ECO:0000256" key="2">
    <source>
        <dbReference type="ARBA" id="ARBA00022908"/>
    </source>
</evidence>
<gene>
    <name evidence="7" type="ORF">NCTC9419_04992</name>
</gene>
<dbReference type="PROSITE" id="PS51898">
    <property type="entry name" value="TYR_RECOMBINASE"/>
    <property type="match status" value="1"/>
</dbReference>
<dbReference type="Proteomes" id="UP000271603">
    <property type="component" value="Chromosome"/>
</dbReference>